<dbReference type="Proteomes" id="UP000325313">
    <property type="component" value="Unassembled WGS sequence"/>
</dbReference>
<comment type="caution">
    <text evidence="1">The sequence shown here is derived from an EMBL/GenBank/DDBJ whole genome shotgun (WGS) entry which is preliminary data.</text>
</comment>
<gene>
    <name evidence="1" type="ORF">PGTUg99_015996</name>
</gene>
<dbReference type="AlphaFoldDB" id="A0A5B0M4P2"/>
<name>A0A5B0M4P2_PUCGR</name>
<reference evidence="1 2" key="1">
    <citation type="submission" date="2019-05" db="EMBL/GenBank/DDBJ databases">
        <title>Emergence of the Ug99 lineage of the wheat stem rust pathogen through somatic hybridization.</title>
        <authorList>
            <person name="Li F."/>
            <person name="Upadhyaya N.M."/>
            <person name="Sperschneider J."/>
            <person name="Matny O."/>
            <person name="Nguyen-Phuc H."/>
            <person name="Mago R."/>
            <person name="Raley C."/>
            <person name="Miller M.E."/>
            <person name="Silverstein K.A.T."/>
            <person name="Henningsen E."/>
            <person name="Hirsch C.D."/>
            <person name="Visser B."/>
            <person name="Pretorius Z.A."/>
            <person name="Steffenson B.J."/>
            <person name="Schwessinger B."/>
            <person name="Dodds P.N."/>
            <person name="Figueroa M."/>
        </authorList>
    </citation>
    <scope>NUCLEOTIDE SEQUENCE [LARGE SCALE GENOMIC DNA]</scope>
    <source>
        <strain evidence="1 2">Ug99</strain>
    </source>
</reference>
<organism evidence="1 2">
    <name type="scientific">Puccinia graminis f. sp. tritici</name>
    <dbReference type="NCBI Taxonomy" id="56615"/>
    <lineage>
        <taxon>Eukaryota</taxon>
        <taxon>Fungi</taxon>
        <taxon>Dikarya</taxon>
        <taxon>Basidiomycota</taxon>
        <taxon>Pucciniomycotina</taxon>
        <taxon>Pucciniomycetes</taxon>
        <taxon>Pucciniales</taxon>
        <taxon>Pucciniaceae</taxon>
        <taxon>Puccinia</taxon>
    </lineage>
</organism>
<evidence type="ECO:0000313" key="2">
    <source>
        <dbReference type="Proteomes" id="UP000325313"/>
    </source>
</evidence>
<evidence type="ECO:0000313" key="1">
    <source>
        <dbReference type="EMBL" id="KAA1070978.1"/>
    </source>
</evidence>
<proteinExistence type="predicted"/>
<accession>A0A5B0M4P2</accession>
<protein>
    <submittedName>
        <fullName evidence="1">Uncharacterized protein</fullName>
    </submittedName>
</protein>
<sequence length="74" mass="8500">MQSRSSIRQIISTLQPARCSILLRLSKESEQDHKPNTPLSACPNSFSLVHSHLLSLVHHHRHHFLLKHVSFSLE</sequence>
<dbReference type="EMBL" id="VDEP01000482">
    <property type="protein sequence ID" value="KAA1070978.1"/>
    <property type="molecule type" value="Genomic_DNA"/>
</dbReference>